<sequence length="213" mass="22769">MRERATFVHTATETIYVNYETSRDWMAVARKYYGDSSVDGSSADARATLLRRVLLGEVVVIKVSVCVSATERECALRDMRSLQHEASGAERFGIKQGASWVIQPVAPGVDKATALRALCSARGINMSKVLAFGDGENDASMLAAVGHGVAMRNGMAEAHRAAKYAAPTNNDGGVGLFLNEVYGFGAQGSRRAYRVAVSDCIEDTDLKPTAVSS</sequence>
<dbReference type="GO" id="GO:0016791">
    <property type="term" value="F:phosphatase activity"/>
    <property type="evidence" value="ECO:0007669"/>
    <property type="project" value="TreeGrafter"/>
</dbReference>
<dbReference type="InterPro" id="IPR036412">
    <property type="entry name" value="HAD-like_sf"/>
</dbReference>
<dbReference type="GO" id="GO:0000287">
    <property type="term" value="F:magnesium ion binding"/>
    <property type="evidence" value="ECO:0007669"/>
    <property type="project" value="TreeGrafter"/>
</dbReference>
<keyword evidence="2" id="KW-1185">Reference proteome</keyword>
<reference evidence="2" key="1">
    <citation type="journal article" date="2012" name="Science">
        <title>The Paleozoic origin of enzymatic lignin decomposition reconstructed from 31 fungal genomes.</title>
        <authorList>
            <person name="Floudas D."/>
            <person name="Binder M."/>
            <person name="Riley R."/>
            <person name="Barry K."/>
            <person name="Blanchette R.A."/>
            <person name="Henrissat B."/>
            <person name="Martinez A.T."/>
            <person name="Otillar R."/>
            <person name="Spatafora J.W."/>
            <person name="Yadav J.S."/>
            <person name="Aerts A."/>
            <person name="Benoit I."/>
            <person name="Boyd A."/>
            <person name="Carlson A."/>
            <person name="Copeland A."/>
            <person name="Coutinho P.M."/>
            <person name="de Vries R.P."/>
            <person name="Ferreira P."/>
            <person name="Findley K."/>
            <person name="Foster B."/>
            <person name="Gaskell J."/>
            <person name="Glotzer D."/>
            <person name="Gorecki P."/>
            <person name="Heitman J."/>
            <person name="Hesse C."/>
            <person name="Hori C."/>
            <person name="Igarashi K."/>
            <person name="Jurgens J.A."/>
            <person name="Kallen N."/>
            <person name="Kersten P."/>
            <person name="Kohler A."/>
            <person name="Kuees U."/>
            <person name="Kumar T.K.A."/>
            <person name="Kuo A."/>
            <person name="LaButti K."/>
            <person name="Larrondo L.F."/>
            <person name="Lindquist E."/>
            <person name="Ling A."/>
            <person name="Lombard V."/>
            <person name="Lucas S."/>
            <person name="Lundell T."/>
            <person name="Martin R."/>
            <person name="McLaughlin D.J."/>
            <person name="Morgenstern I."/>
            <person name="Morin E."/>
            <person name="Murat C."/>
            <person name="Nagy L.G."/>
            <person name="Nolan M."/>
            <person name="Ohm R.A."/>
            <person name="Patyshakuliyeva A."/>
            <person name="Rokas A."/>
            <person name="Ruiz-Duenas F.J."/>
            <person name="Sabat G."/>
            <person name="Salamov A."/>
            <person name="Samejima M."/>
            <person name="Schmutz J."/>
            <person name="Slot J.C."/>
            <person name="St John F."/>
            <person name="Stenlid J."/>
            <person name="Sun H."/>
            <person name="Sun S."/>
            <person name="Syed K."/>
            <person name="Tsang A."/>
            <person name="Wiebenga A."/>
            <person name="Young D."/>
            <person name="Pisabarro A."/>
            <person name="Eastwood D.C."/>
            <person name="Martin F."/>
            <person name="Cullen D."/>
            <person name="Grigoriev I.V."/>
            <person name="Hibbett D.S."/>
        </authorList>
    </citation>
    <scope>NUCLEOTIDE SEQUENCE [LARGE SCALE GENOMIC DNA]</scope>
    <source>
        <strain evidence="2">TFB10046</strain>
    </source>
</reference>
<dbReference type="EMBL" id="JH687860">
    <property type="protein sequence ID" value="EJD36491.1"/>
    <property type="molecule type" value="Genomic_DNA"/>
</dbReference>
<name>J0D9L7_AURST</name>
<dbReference type="AlphaFoldDB" id="J0D9L7"/>
<evidence type="ECO:0008006" key="3">
    <source>
        <dbReference type="Google" id="ProtNLM"/>
    </source>
</evidence>
<dbReference type="OrthoDB" id="27226at2759"/>
<dbReference type="GO" id="GO:0005829">
    <property type="term" value="C:cytosol"/>
    <property type="evidence" value="ECO:0007669"/>
    <property type="project" value="TreeGrafter"/>
</dbReference>
<dbReference type="InParanoid" id="J0D9L7"/>
<dbReference type="Gene3D" id="3.40.50.1000">
    <property type="entry name" value="HAD superfamily/HAD-like"/>
    <property type="match status" value="1"/>
</dbReference>
<dbReference type="eggNOG" id="ENOG502QUN8">
    <property type="taxonomic scope" value="Eukaryota"/>
</dbReference>
<gene>
    <name evidence="1" type="ORF">AURDEDRAFT_117078</name>
</gene>
<protein>
    <recommendedName>
        <fullName evidence="3">HAD-like protein</fullName>
    </recommendedName>
</protein>
<proteinExistence type="predicted"/>
<dbReference type="SUPFAM" id="SSF56784">
    <property type="entry name" value="HAD-like"/>
    <property type="match status" value="1"/>
</dbReference>
<dbReference type="Gene3D" id="3.30.1240.10">
    <property type="match status" value="1"/>
</dbReference>
<dbReference type="Proteomes" id="UP000006514">
    <property type="component" value="Unassembled WGS sequence"/>
</dbReference>
<dbReference type="KEGG" id="adl:AURDEDRAFT_117078"/>
<dbReference type="PANTHER" id="PTHR10000">
    <property type="entry name" value="PHOSPHOSERINE PHOSPHATASE"/>
    <property type="match status" value="1"/>
</dbReference>
<organism evidence="1 2">
    <name type="scientific">Auricularia subglabra (strain TFB-10046 / SS5)</name>
    <name type="common">White-rot fungus</name>
    <name type="synonym">Auricularia delicata (strain TFB10046)</name>
    <dbReference type="NCBI Taxonomy" id="717982"/>
    <lineage>
        <taxon>Eukaryota</taxon>
        <taxon>Fungi</taxon>
        <taxon>Dikarya</taxon>
        <taxon>Basidiomycota</taxon>
        <taxon>Agaricomycotina</taxon>
        <taxon>Agaricomycetes</taxon>
        <taxon>Auriculariales</taxon>
        <taxon>Auriculariaceae</taxon>
        <taxon>Auricularia</taxon>
    </lineage>
</organism>
<dbReference type="InterPro" id="IPR023214">
    <property type="entry name" value="HAD_sf"/>
</dbReference>
<evidence type="ECO:0000313" key="1">
    <source>
        <dbReference type="EMBL" id="EJD36491.1"/>
    </source>
</evidence>
<dbReference type="PANTHER" id="PTHR10000:SF8">
    <property type="entry name" value="HAD SUPERFAMILY HYDROLASE-LIKE, TYPE 3"/>
    <property type="match status" value="1"/>
</dbReference>
<dbReference type="Pfam" id="PF08282">
    <property type="entry name" value="Hydrolase_3"/>
    <property type="match status" value="1"/>
</dbReference>
<dbReference type="PROSITE" id="PS01229">
    <property type="entry name" value="COF_2"/>
    <property type="match status" value="1"/>
</dbReference>
<accession>J0D9L7</accession>
<evidence type="ECO:0000313" key="2">
    <source>
        <dbReference type="Proteomes" id="UP000006514"/>
    </source>
</evidence>